<feature type="transmembrane region" description="Helical" evidence="10">
    <location>
        <begin position="18"/>
        <end position="38"/>
    </location>
</feature>
<dbReference type="GO" id="GO:0005304">
    <property type="term" value="F:L-valine transmembrane transporter activity"/>
    <property type="evidence" value="ECO:0007669"/>
    <property type="project" value="TreeGrafter"/>
</dbReference>
<dbReference type="CDD" id="cd06582">
    <property type="entry name" value="TM_PBP1_LivH_like"/>
    <property type="match status" value="1"/>
</dbReference>
<keyword evidence="4" id="KW-0997">Cell inner membrane</keyword>
<feature type="transmembrane region" description="Helical" evidence="10">
    <location>
        <begin position="263"/>
        <end position="281"/>
    </location>
</feature>
<dbReference type="Pfam" id="PF02653">
    <property type="entry name" value="BPD_transp_2"/>
    <property type="match status" value="1"/>
</dbReference>
<evidence type="ECO:0000256" key="2">
    <source>
        <dbReference type="ARBA" id="ARBA00022448"/>
    </source>
</evidence>
<accession>A0A6J6C567</accession>
<keyword evidence="3" id="KW-1003">Cell membrane</keyword>
<dbReference type="GO" id="GO:0042941">
    <property type="term" value="P:D-alanine transmembrane transport"/>
    <property type="evidence" value="ECO:0007669"/>
    <property type="project" value="TreeGrafter"/>
</dbReference>
<dbReference type="InterPro" id="IPR052157">
    <property type="entry name" value="BCAA_transport_permease"/>
</dbReference>
<keyword evidence="2" id="KW-0813">Transport</keyword>
<evidence type="ECO:0000313" key="11">
    <source>
        <dbReference type="EMBL" id="CAB4546204.1"/>
    </source>
</evidence>
<dbReference type="GO" id="GO:0015192">
    <property type="term" value="F:L-phenylalanine transmembrane transporter activity"/>
    <property type="evidence" value="ECO:0007669"/>
    <property type="project" value="TreeGrafter"/>
</dbReference>
<organism evidence="11">
    <name type="scientific">freshwater metagenome</name>
    <dbReference type="NCBI Taxonomy" id="449393"/>
    <lineage>
        <taxon>unclassified sequences</taxon>
        <taxon>metagenomes</taxon>
        <taxon>ecological metagenomes</taxon>
    </lineage>
</organism>
<reference evidence="11" key="1">
    <citation type="submission" date="2020-05" db="EMBL/GenBank/DDBJ databases">
        <authorList>
            <person name="Chiriac C."/>
            <person name="Salcher M."/>
            <person name="Ghai R."/>
            <person name="Kavagutti S V."/>
        </authorList>
    </citation>
    <scope>NUCLEOTIDE SEQUENCE</scope>
</reference>
<evidence type="ECO:0000256" key="8">
    <source>
        <dbReference type="ARBA" id="ARBA00023136"/>
    </source>
</evidence>
<evidence type="ECO:0000256" key="5">
    <source>
        <dbReference type="ARBA" id="ARBA00022692"/>
    </source>
</evidence>
<protein>
    <submittedName>
        <fullName evidence="11">Unannotated protein</fullName>
    </submittedName>
</protein>
<gene>
    <name evidence="11" type="ORF">UFOPK1493_00697</name>
</gene>
<evidence type="ECO:0000256" key="9">
    <source>
        <dbReference type="ARBA" id="ARBA00037998"/>
    </source>
</evidence>
<dbReference type="GO" id="GO:0015188">
    <property type="term" value="F:L-isoleucine transmembrane transporter activity"/>
    <property type="evidence" value="ECO:0007669"/>
    <property type="project" value="TreeGrafter"/>
</dbReference>
<evidence type="ECO:0000256" key="1">
    <source>
        <dbReference type="ARBA" id="ARBA00004651"/>
    </source>
</evidence>
<feature type="transmembrane region" description="Helical" evidence="10">
    <location>
        <begin position="188"/>
        <end position="208"/>
    </location>
</feature>
<name>A0A6J6C567_9ZZZZ</name>
<dbReference type="GO" id="GO:1903806">
    <property type="term" value="P:L-isoleucine import across plasma membrane"/>
    <property type="evidence" value="ECO:0007669"/>
    <property type="project" value="TreeGrafter"/>
</dbReference>
<evidence type="ECO:0000256" key="7">
    <source>
        <dbReference type="ARBA" id="ARBA00022989"/>
    </source>
</evidence>
<feature type="transmembrane region" description="Helical" evidence="10">
    <location>
        <begin position="139"/>
        <end position="159"/>
    </location>
</feature>
<dbReference type="AlphaFoldDB" id="A0A6J6C567"/>
<keyword evidence="5 10" id="KW-0812">Transmembrane</keyword>
<evidence type="ECO:0000256" key="3">
    <source>
        <dbReference type="ARBA" id="ARBA00022475"/>
    </source>
</evidence>
<sequence>MTQFVQNLIDGLGNGSTYALLAVGVSMLFGVMHLVNFAHGELLTMGAYVIYAMRSNDISWWVAIPVAILSAVVLSMLIELVAFRRVRAASAFTLLLTSFAIEILSHAAWRIGVSSTPRRYEAPDIAFKVVELGPFNIEIWDVVSILVAVACFVGTAIMLRTTMFGLAIRAASEDFDAARLMGVRANRVISGAFAYAGLLAGIAGAIWLVRRGQADPRMGAEPLLKAVIAAIIGGLGSLPGAVVGGLSLGVAEVYFRSWLPSDLQGLTDSFVFVVIAVLFVVRPQGLFNVRTAERV</sequence>
<dbReference type="EMBL" id="CAEZSR010000015">
    <property type="protein sequence ID" value="CAB4546204.1"/>
    <property type="molecule type" value="Genomic_DNA"/>
</dbReference>
<comment type="subcellular location">
    <subcellularLocation>
        <location evidence="1">Cell membrane</location>
        <topology evidence="1">Multi-pass membrane protein</topology>
    </subcellularLocation>
</comment>
<evidence type="ECO:0000256" key="10">
    <source>
        <dbReference type="SAM" id="Phobius"/>
    </source>
</evidence>
<dbReference type="PANTHER" id="PTHR11795">
    <property type="entry name" value="BRANCHED-CHAIN AMINO ACID TRANSPORT SYSTEM PERMEASE PROTEIN LIVH"/>
    <property type="match status" value="1"/>
</dbReference>
<proteinExistence type="inferred from homology"/>
<keyword evidence="8 10" id="KW-0472">Membrane</keyword>
<dbReference type="GO" id="GO:0005886">
    <property type="term" value="C:plasma membrane"/>
    <property type="evidence" value="ECO:0007669"/>
    <property type="project" value="UniProtKB-SubCell"/>
</dbReference>
<evidence type="ECO:0000256" key="4">
    <source>
        <dbReference type="ARBA" id="ARBA00022519"/>
    </source>
</evidence>
<dbReference type="PANTHER" id="PTHR11795:SF371">
    <property type="entry name" value="HIGH-AFFINITY BRANCHED-CHAIN AMINO ACID TRANSPORT SYSTEM PERMEASE PROTEIN LIVH"/>
    <property type="match status" value="1"/>
</dbReference>
<evidence type="ECO:0000256" key="6">
    <source>
        <dbReference type="ARBA" id="ARBA00022970"/>
    </source>
</evidence>
<dbReference type="InterPro" id="IPR001851">
    <property type="entry name" value="ABC_transp_permease"/>
</dbReference>
<keyword evidence="6" id="KW-0029">Amino-acid transport</keyword>
<feature type="transmembrane region" description="Helical" evidence="10">
    <location>
        <begin position="89"/>
        <end position="109"/>
    </location>
</feature>
<feature type="transmembrane region" description="Helical" evidence="10">
    <location>
        <begin position="58"/>
        <end position="82"/>
    </location>
</feature>
<feature type="transmembrane region" description="Helical" evidence="10">
    <location>
        <begin position="228"/>
        <end position="251"/>
    </location>
</feature>
<comment type="similarity">
    <text evidence="9">Belongs to the binding-protein-dependent transport system permease family. LivHM subfamily.</text>
</comment>
<dbReference type="GO" id="GO:0015808">
    <property type="term" value="P:L-alanine transport"/>
    <property type="evidence" value="ECO:0007669"/>
    <property type="project" value="TreeGrafter"/>
</dbReference>
<keyword evidence="7 10" id="KW-1133">Transmembrane helix</keyword>
<dbReference type="GO" id="GO:0015190">
    <property type="term" value="F:L-leucine transmembrane transporter activity"/>
    <property type="evidence" value="ECO:0007669"/>
    <property type="project" value="TreeGrafter"/>
</dbReference>